<keyword evidence="3" id="KW-1185">Reference proteome</keyword>
<sequence>MASRKHTGRPEDETGLEEVTEEAERAARRPVPSKAGEEEPLEGDAISPSPRAQEETAEGDD</sequence>
<dbReference type="EMBL" id="JAVREX010000006">
    <property type="protein sequence ID" value="MDT0429442.1"/>
    <property type="molecule type" value="Genomic_DNA"/>
</dbReference>
<dbReference type="Proteomes" id="UP001183777">
    <property type="component" value="Unassembled WGS sequence"/>
</dbReference>
<evidence type="ECO:0000256" key="1">
    <source>
        <dbReference type="SAM" id="MobiDB-lite"/>
    </source>
</evidence>
<evidence type="ECO:0000313" key="3">
    <source>
        <dbReference type="Proteomes" id="UP001183777"/>
    </source>
</evidence>
<protein>
    <submittedName>
        <fullName evidence="2">Uncharacterized protein</fullName>
    </submittedName>
</protein>
<organism evidence="2 3">
    <name type="scientific">Streptomyces salyersiae</name>
    <dbReference type="NCBI Taxonomy" id="3075530"/>
    <lineage>
        <taxon>Bacteria</taxon>
        <taxon>Bacillati</taxon>
        <taxon>Actinomycetota</taxon>
        <taxon>Actinomycetes</taxon>
        <taxon>Kitasatosporales</taxon>
        <taxon>Streptomycetaceae</taxon>
        <taxon>Streptomyces</taxon>
    </lineage>
</organism>
<feature type="region of interest" description="Disordered" evidence="1">
    <location>
        <begin position="1"/>
        <end position="61"/>
    </location>
</feature>
<evidence type="ECO:0000313" key="2">
    <source>
        <dbReference type="EMBL" id="MDT0429442.1"/>
    </source>
</evidence>
<reference evidence="3" key="1">
    <citation type="submission" date="2023-07" db="EMBL/GenBank/DDBJ databases">
        <title>30 novel species of actinomycetes from the DSMZ collection.</title>
        <authorList>
            <person name="Nouioui I."/>
        </authorList>
    </citation>
    <scope>NUCLEOTIDE SEQUENCE [LARGE SCALE GENOMIC DNA]</scope>
    <source>
        <strain evidence="3">DSM 41770</strain>
    </source>
</reference>
<name>A0ABU2RKR0_9ACTN</name>
<accession>A0ABU2RKR0</accession>
<dbReference type="RefSeq" id="WP_200694849.1">
    <property type="nucleotide sequence ID" value="NZ_JAVREX010000006.1"/>
</dbReference>
<proteinExistence type="predicted"/>
<gene>
    <name evidence="2" type="ORF">RM649_17580</name>
</gene>
<comment type="caution">
    <text evidence="2">The sequence shown here is derived from an EMBL/GenBank/DDBJ whole genome shotgun (WGS) entry which is preliminary data.</text>
</comment>